<dbReference type="GO" id="GO:0046872">
    <property type="term" value="F:metal ion binding"/>
    <property type="evidence" value="ECO:0007669"/>
    <property type="project" value="UniProtKB-KW"/>
</dbReference>
<comment type="caution">
    <text evidence="11">The sequence shown here is derived from an EMBL/GenBank/DDBJ whole genome shotgun (WGS) entry which is preliminary data.</text>
</comment>
<reference evidence="11 12" key="1">
    <citation type="submission" date="2019-06" db="EMBL/GenBank/DDBJ databases">
        <title>Sequencing the genomes of 1000 actinobacteria strains.</title>
        <authorList>
            <person name="Klenk H.-P."/>
        </authorList>
    </citation>
    <scope>NUCLEOTIDE SEQUENCE [LARGE SCALE GENOMIC DNA]</scope>
    <source>
        <strain evidence="11 12">DSM 45928</strain>
    </source>
</reference>
<dbReference type="PANTHER" id="PTHR47963:SF9">
    <property type="entry name" value="CRISPR-ASSOCIATED ENDONUCLEASE_HELICASE CAS3"/>
    <property type="match status" value="1"/>
</dbReference>
<feature type="domain" description="HD Cas3-type" evidence="10">
    <location>
        <begin position="31"/>
        <end position="217"/>
    </location>
</feature>
<evidence type="ECO:0000256" key="5">
    <source>
        <dbReference type="ARBA" id="ARBA00022741"/>
    </source>
</evidence>
<dbReference type="GO" id="GO:0016787">
    <property type="term" value="F:hydrolase activity"/>
    <property type="evidence" value="ECO:0007669"/>
    <property type="project" value="UniProtKB-KW"/>
</dbReference>
<dbReference type="CDD" id="cd09641">
    <property type="entry name" value="Cas3''_I"/>
    <property type="match status" value="1"/>
</dbReference>
<name>A0A543ASB3_9ACTN</name>
<dbReference type="Pfam" id="PF22590">
    <property type="entry name" value="Cas3-like_C_2"/>
    <property type="match status" value="1"/>
</dbReference>
<protein>
    <submittedName>
        <fullName evidence="11">CRISPR-associated Cas3 family helicase</fullName>
    </submittedName>
</protein>
<dbReference type="InterPro" id="IPR011545">
    <property type="entry name" value="DEAD/DEAH_box_helicase_dom"/>
</dbReference>
<dbReference type="Gene3D" id="1.10.3210.30">
    <property type="match status" value="1"/>
</dbReference>
<dbReference type="InterPro" id="IPR027417">
    <property type="entry name" value="P-loop_NTPase"/>
</dbReference>
<dbReference type="InParanoid" id="A0A543ASB3"/>
<keyword evidence="5" id="KW-0547">Nucleotide-binding</keyword>
<dbReference type="GO" id="GO:0051607">
    <property type="term" value="P:defense response to virus"/>
    <property type="evidence" value="ECO:0007669"/>
    <property type="project" value="UniProtKB-KW"/>
</dbReference>
<dbReference type="EMBL" id="VFOW01000001">
    <property type="protein sequence ID" value="TQL75395.1"/>
    <property type="molecule type" value="Genomic_DNA"/>
</dbReference>
<accession>A0A543ASB3</accession>
<dbReference type="GO" id="GO:0003723">
    <property type="term" value="F:RNA binding"/>
    <property type="evidence" value="ECO:0007669"/>
    <property type="project" value="TreeGrafter"/>
</dbReference>
<evidence type="ECO:0000256" key="1">
    <source>
        <dbReference type="ARBA" id="ARBA00006847"/>
    </source>
</evidence>
<dbReference type="InterPro" id="IPR006474">
    <property type="entry name" value="Helicase_Cas3_CRISPR-ass_core"/>
</dbReference>
<evidence type="ECO:0000256" key="8">
    <source>
        <dbReference type="ARBA" id="ARBA00022840"/>
    </source>
</evidence>
<gene>
    <name evidence="11" type="ORF">FB566_0896</name>
</gene>
<comment type="similarity">
    <text evidence="1">In the N-terminal section; belongs to the CRISPR-associated nuclease Cas3-HD family.</text>
</comment>
<dbReference type="NCBIfam" id="TIGR01596">
    <property type="entry name" value="cas3_HD"/>
    <property type="match status" value="1"/>
</dbReference>
<dbReference type="Pfam" id="PF18019">
    <property type="entry name" value="Cas3_HD"/>
    <property type="match status" value="1"/>
</dbReference>
<dbReference type="InterPro" id="IPR054712">
    <property type="entry name" value="Cas3-like_dom"/>
</dbReference>
<dbReference type="Gene3D" id="3.40.50.300">
    <property type="entry name" value="P-loop containing nucleotide triphosphate hydrolases"/>
    <property type="match status" value="2"/>
</dbReference>
<dbReference type="GO" id="GO:0004518">
    <property type="term" value="F:nuclease activity"/>
    <property type="evidence" value="ECO:0007669"/>
    <property type="project" value="UniProtKB-KW"/>
</dbReference>
<sequence>MCGEFWVGELPDGGPDLVLWGKSRGLEEHDGSLVKYPLVCHLLDTAALAGAVWDDYLSLGLRGWLSKELGLSAQESRCFVMFMAGVHDVGKASPGFQRKVAMPNGYPQEGDCTDHARAGHLWIGAALQHKLGIPRHLSVRVGEIVGGHHGVFTTADPKDFKADKMKAHGLGIGAWGRQRLAHLEAMRAVLGFDHWPREITHEAQVIVCAIVVLADWLASRTEYVKLRLPDVPEMGRVEQLKRFFDGSGDRASAELQQAGLTRLQLKPGTFVDQFGFEPNRLQRSLESGLPALVTGPGLLIMAEQTGQGKTEAALFAAGIMSEAAGSAGLSFLLPTMATSNEMEPRLASFLKERVANPTPLNLLHSMAWLRRLKNELEQGDSVASQAKDMLTVVTEWLSGGKKAAFAPVSVGTIDQALLSVLPIRHNAFRMLAFANKTIIIDEVHAFDEYVEQLLSTFLAWCGHLRVPVILMSATLPQRTASRLTAAYLGQPVGAVGDISAALKYPGWRYVDLESQKSTSEAIEVASEQQRELFIEVHPCGVSDSGMQRMAALKTHLAPLLDSRGSAAVICTTVDEAQQTYLGLKTWLAEQGSDAELILLHARMPLHRRDEITSDIVRRFGKKGDRGGRTIIVSTQVIEQSVDIDMDLMVTDLAPLELLFQRAGRGCRHPENDAYRPKWVKGHRLVVLTPQQGDELALPGGWIYVYPEAAMIRTHRLITGLGGLPVQVPGEVQDLVDTVHTDPSLIAGHENAEVTSKAYELVAAAEAIRKSIPRPGHVSAVQLLSKGANVIDDEMVSTRFNADSVRVLPCFRRDGNLYFDEECEKPVPAPRWRGTDPIWLRSELASIIEHTIPLRTSYVDHEAGLAAQPDGWSKNHLLKRVIPLIFDFNADGDPQPVRMRGNNFRLDAKLGLLR</sequence>
<keyword evidence="7" id="KW-0347">Helicase</keyword>
<dbReference type="GO" id="GO:0003724">
    <property type="term" value="F:RNA helicase activity"/>
    <property type="evidence" value="ECO:0007669"/>
    <property type="project" value="TreeGrafter"/>
</dbReference>
<dbReference type="SUPFAM" id="SSF52540">
    <property type="entry name" value="P-loop containing nucleoside triphosphate hydrolases"/>
    <property type="match status" value="1"/>
</dbReference>
<dbReference type="GO" id="GO:0005524">
    <property type="term" value="F:ATP binding"/>
    <property type="evidence" value="ECO:0007669"/>
    <property type="project" value="UniProtKB-KW"/>
</dbReference>
<evidence type="ECO:0000256" key="9">
    <source>
        <dbReference type="ARBA" id="ARBA00023118"/>
    </source>
</evidence>
<dbReference type="InterPro" id="IPR050547">
    <property type="entry name" value="DEAD_box_RNA_helicases"/>
</dbReference>
<keyword evidence="9" id="KW-0051">Antiviral defense</keyword>
<dbReference type="Proteomes" id="UP000317043">
    <property type="component" value="Unassembled WGS sequence"/>
</dbReference>
<evidence type="ECO:0000256" key="2">
    <source>
        <dbReference type="ARBA" id="ARBA00009046"/>
    </source>
</evidence>
<dbReference type="InterPro" id="IPR038257">
    <property type="entry name" value="CRISPR-assoc_Cas3_HD_sf"/>
</dbReference>
<dbReference type="PANTHER" id="PTHR47963">
    <property type="entry name" value="DEAD-BOX ATP-DEPENDENT RNA HELICASE 47, MITOCHONDRIAL"/>
    <property type="match status" value="1"/>
</dbReference>
<keyword evidence="6" id="KW-0378">Hydrolase</keyword>
<evidence type="ECO:0000256" key="4">
    <source>
        <dbReference type="ARBA" id="ARBA00022723"/>
    </source>
</evidence>
<organism evidence="11 12">
    <name type="scientific">Stackebrandtia endophytica</name>
    <dbReference type="NCBI Taxonomy" id="1496996"/>
    <lineage>
        <taxon>Bacteria</taxon>
        <taxon>Bacillati</taxon>
        <taxon>Actinomycetota</taxon>
        <taxon>Actinomycetes</taxon>
        <taxon>Glycomycetales</taxon>
        <taxon>Glycomycetaceae</taxon>
        <taxon>Stackebrandtia</taxon>
    </lineage>
</organism>
<keyword evidence="4" id="KW-0479">Metal-binding</keyword>
<evidence type="ECO:0000256" key="6">
    <source>
        <dbReference type="ARBA" id="ARBA00022801"/>
    </source>
</evidence>
<evidence type="ECO:0000259" key="10">
    <source>
        <dbReference type="PROSITE" id="PS51643"/>
    </source>
</evidence>
<keyword evidence="12" id="KW-1185">Reference proteome</keyword>
<keyword evidence="8" id="KW-0067">ATP-binding</keyword>
<evidence type="ECO:0000313" key="11">
    <source>
        <dbReference type="EMBL" id="TQL75395.1"/>
    </source>
</evidence>
<dbReference type="InterPro" id="IPR006483">
    <property type="entry name" value="CRISPR-assoc_Cas3_HD"/>
</dbReference>
<evidence type="ECO:0000313" key="12">
    <source>
        <dbReference type="Proteomes" id="UP000317043"/>
    </source>
</evidence>
<dbReference type="NCBIfam" id="TIGR01587">
    <property type="entry name" value="cas3_core"/>
    <property type="match status" value="1"/>
</dbReference>
<evidence type="ECO:0000256" key="7">
    <source>
        <dbReference type="ARBA" id="ARBA00022806"/>
    </source>
</evidence>
<evidence type="ECO:0000256" key="3">
    <source>
        <dbReference type="ARBA" id="ARBA00022722"/>
    </source>
</evidence>
<proteinExistence type="inferred from homology"/>
<dbReference type="AlphaFoldDB" id="A0A543ASB3"/>
<dbReference type="Pfam" id="PF00270">
    <property type="entry name" value="DEAD"/>
    <property type="match status" value="1"/>
</dbReference>
<dbReference type="PROSITE" id="PS51643">
    <property type="entry name" value="HD_CAS3"/>
    <property type="match status" value="1"/>
</dbReference>
<keyword evidence="3" id="KW-0540">Nuclease</keyword>
<comment type="similarity">
    <text evidence="2">In the central section; belongs to the CRISPR-associated helicase Cas3 family.</text>
</comment>